<name>A0A1B9GW19_9TREE</name>
<keyword evidence="2" id="KW-0472">Membrane</keyword>
<dbReference type="OrthoDB" id="2564577at2759"/>
<dbReference type="Proteomes" id="UP000092666">
    <property type="component" value="Unassembled WGS sequence"/>
</dbReference>
<evidence type="ECO:0000313" key="4">
    <source>
        <dbReference type="Proteomes" id="UP000092666"/>
    </source>
</evidence>
<evidence type="ECO:0000256" key="1">
    <source>
        <dbReference type="SAM" id="MobiDB-lite"/>
    </source>
</evidence>
<accession>A0A1B9GW19</accession>
<feature type="region of interest" description="Disordered" evidence="1">
    <location>
        <begin position="459"/>
        <end position="502"/>
    </location>
</feature>
<feature type="compositionally biased region" description="Low complexity" evidence="1">
    <location>
        <begin position="459"/>
        <end position="474"/>
    </location>
</feature>
<proteinExistence type="predicted"/>
<feature type="region of interest" description="Disordered" evidence="1">
    <location>
        <begin position="103"/>
        <end position="154"/>
    </location>
</feature>
<dbReference type="AlphaFoldDB" id="A0A1B9GW19"/>
<keyword evidence="4" id="KW-1185">Reference proteome</keyword>
<sequence>MIFVFEPQALPGGGYDITNTAPFNANAGADIDSNAVGDANIVEPSYMTFTLSEGANVLPGAAMTSAITAGGVMPFAGVTRLPATLPLGVTGSFSATATPALDTGSVMTSVPKPTNATPSTTSNMDDSSTAANLATNDQDSHKASSSSSESDTSTGTFNKATLIIVFVLLGIGLSAVGWWYARRRRTRRTMRAGVEDLEHSVEKRLSLPRGGLTGHGRRSWVKLDDPSVEHEHQHEHDAKQDHEIKKDRDYADEKAAMYTVEQSTIEQQSTATNTTHGYNNNNNNPKTFSIYPKHPPPGTEMAYDAQPHPYQRSHSPQQVYQIDTSMSTNTHTHQGPTDSISYGHSYASAAPAAEYHQQNLSQGGQETGSGAGSDYNNVTRESMISNGSSERRKSTISWFPPPPTSLPPLPPFPTSALSAPESQLQQAHPVTVTNAYTSAGANRKSVGQSGIEIGVATTTSVPASSSRSAVAVDSYPVRSATGSGKDLTKLGSEPSMPMPTAKGVAVSTSASFGKRQSLPYVIPVQEAERTPTFLSLSTMPSLDERSRDEMPDRAEQGSEKEREKRHPTESLYVIYKDK</sequence>
<feature type="transmembrane region" description="Helical" evidence="2">
    <location>
        <begin position="160"/>
        <end position="181"/>
    </location>
</feature>
<feature type="region of interest" description="Disordered" evidence="1">
    <location>
        <begin position="225"/>
        <end position="246"/>
    </location>
</feature>
<feature type="compositionally biased region" description="Polar residues" evidence="1">
    <location>
        <begin position="105"/>
        <end position="136"/>
    </location>
</feature>
<feature type="region of interest" description="Disordered" evidence="1">
    <location>
        <begin position="354"/>
        <end position="403"/>
    </location>
</feature>
<protein>
    <submittedName>
        <fullName evidence="3">Uncharacterized protein</fullName>
    </submittedName>
</protein>
<evidence type="ECO:0000256" key="2">
    <source>
        <dbReference type="SAM" id="Phobius"/>
    </source>
</evidence>
<feature type="compositionally biased region" description="Low complexity" evidence="1">
    <location>
        <begin position="143"/>
        <end position="154"/>
    </location>
</feature>
<evidence type="ECO:0000313" key="3">
    <source>
        <dbReference type="EMBL" id="OCF35209.1"/>
    </source>
</evidence>
<reference evidence="3 4" key="1">
    <citation type="submission" date="2013-07" db="EMBL/GenBank/DDBJ databases">
        <title>The Genome Sequence of Cryptococcus heveanensis BCC8398.</title>
        <authorList>
            <consortium name="The Broad Institute Genome Sequencing Platform"/>
            <person name="Cuomo C."/>
            <person name="Litvintseva A."/>
            <person name="Chen Y."/>
            <person name="Heitman J."/>
            <person name="Sun S."/>
            <person name="Springer D."/>
            <person name="Dromer F."/>
            <person name="Young S.K."/>
            <person name="Zeng Q."/>
            <person name="Gargeya S."/>
            <person name="Fitzgerald M."/>
            <person name="Abouelleil A."/>
            <person name="Alvarado L."/>
            <person name="Berlin A.M."/>
            <person name="Chapman S.B."/>
            <person name="Dewar J."/>
            <person name="Goldberg J."/>
            <person name="Griggs A."/>
            <person name="Gujja S."/>
            <person name="Hansen M."/>
            <person name="Howarth C."/>
            <person name="Imamovic A."/>
            <person name="Larimer J."/>
            <person name="McCowan C."/>
            <person name="Murphy C."/>
            <person name="Pearson M."/>
            <person name="Priest M."/>
            <person name="Roberts A."/>
            <person name="Saif S."/>
            <person name="Shea T."/>
            <person name="Sykes S."/>
            <person name="Wortman J."/>
            <person name="Nusbaum C."/>
            <person name="Birren B."/>
        </authorList>
    </citation>
    <scope>NUCLEOTIDE SEQUENCE [LARGE SCALE GENOMIC DNA]</scope>
    <source>
        <strain evidence="3 4">BCC8398</strain>
    </source>
</reference>
<reference evidence="4" key="2">
    <citation type="submission" date="2013-12" db="EMBL/GenBank/DDBJ databases">
        <title>Evolution of pathogenesis and genome organization in the Tremellales.</title>
        <authorList>
            <person name="Cuomo C."/>
            <person name="Litvintseva A."/>
            <person name="Heitman J."/>
            <person name="Chen Y."/>
            <person name="Sun S."/>
            <person name="Springer D."/>
            <person name="Dromer F."/>
            <person name="Young S."/>
            <person name="Zeng Q."/>
            <person name="Chapman S."/>
            <person name="Gujja S."/>
            <person name="Saif S."/>
            <person name="Birren B."/>
        </authorList>
    </citation>
    <scope>NUCLEOTIDE SEQUENCE [LARGE SCALE GENOMIC DNA]</scope>
    <source>
        <strain evidence="4">BCC8398</strain>
    </source>
</reference>
<feature type="compositionally biased region" description="Polar residues" evidence="1">
    <location>
        <begin position="374"/>
        <end position="388"/>
    </location>
</feature>
<feature type="compositionally biased region" description="Basic and acidic residues" evidence="1">
    <location>
        <begin position="542"/>
        <end position="568"/>
    </location>
</feature>
<feature type="region of interest" description="Disordered" evidence="1">
    <location>
        <begin position="264"/>
        <end position="286"/>
    </location>
</feature>
<feature type="region of interest" description="Disordered" evidence="1">
    <location>
        <begin position="532"/>
        <end position="578"/>
    </location>
</feature>
<keyword evidence="2" id="KW-0812">Transmembrane</keyword>
<dbReference type="EMBL" id="KI669500">
    <property type="protein sequence ID" value="OCF35209.1"/>
    <property type="molecule type" value="Genomic_DNA"/>
</dbReference>
<feature type="compositionally biased region" description="Low complexity" evidence="1">
    <location>
        <begin position="270"/>
        <end position="286"/>
    </location>
</feature>
<gene>
    <name evidence="3" type="ORF">I316_03252</name>
</gene>
<organism evidence="3 4">
    <name type="scientific">Kwoniella heveanensis BCC8398</name>
    <dbReference type="NCBI Taxonomy" id="1296120"/>
    <lineage>
        <taxon>Eukaryota</taxon>
        <taxon>Fungi</taxon>
        <taxon>Dikarya</taxon>
        <taxon>Basidiomycota</taxon>
        <taxon>Agaricomycotina</taxon>
        <taxon>Tremellomycetes</taxon>
        <taxon>Tremellales</taxon>
        <taxon>Cryptococcaceae</taxon>
        <taxon>Kwoniella</taxon>
    </lineage>
</organism>
<keyword evidence="2" id="KW-1133">Transmembrane helix</keyword>